<sequence length="261" mass="28144">MRRRRLRLDLGPVNPLFAALVDDAGLFPPTSLPMADALARHEADRATGSEVLTHRFLCLASRLHEITAPRPGKIGVIVDDPLADLGDPDFIEVRLGKPVPRTGARLFVEVTADELDGIDAVAHPHHDHGQAGFKIRCGGPTREAFPSPEEVARFITFCARNGIPFKATAGLHHAVRHYDTTLGVWRHGFLNLLLATHAALHGGDPLPILESVDADGLARAAVAVPREEALKTRETLVSHGSCSTAQPLKDLRELGLIGEDA</sequence>
<keyword evidence="2" id="KW-1185">Reference proteome</keyword>
<evidence type="ECO:0000313" key="2">
    <source>
        <dbReference type="Proteomes" id="UP000308705"/>
    </source>
</evidence>
<reference evidence="1 2" key="1">
    <citation type="submission" date="2019-04" db="EMBL/GenBank/DDBJ databases">
        <title>Herbidospora sp. NEAU-GS14.nov., a novel actinomycete isolated from soil.</title>
        <authorList>
            <person name="Han L."/>
        </authorList>
    </citation>
    <scope>NUCLEOTIDE SEQUENCE [LARGE SCALE GENOMIC DNA]</scope>
    <source>
        <strain evidence="1 2">NEAU-GS14</strain>
    </source>
</reference>
<comment type="caution">
    <text evidence="1">The sequence shown here is derived from an EMBL/GenBank/DDBJ whole genome shotgun (WGS) entry which is preliminary data.</text>
</comment>
<dbReference type="OrthoDB" id="9778153at2"/>
<dbReference type="AlphaFoldDB" id="A0A4U3MAM1"/>
<protein>
    <submittedName>
        <fullName evidence="1">Uncharacterized protein</fullName>
    </submittedName>
</protein>
<dbReference type="EMBL" id="SZQA01000030">
    <property type="protein sequence ID" value="TKK85154.1"/>
    <property type="molecule type" value="Genomic_DNA"/>
</dbReference>
<dbReference type="Proteomes" id="UP000308705">
    <property type="component" value="Unassembled WGS sequence"/>
</dbReference>
<accession>A0A4U3MAM1</accession>
<evidence type="ECO:0000313" key="1">
    <source>
        <dbReference type="EMBL" id="TKK85154.1"/>
    </source>
</evidence>
<name>A0A4U3MAM1_9ACTN</name>
<proteinExistence type="predicted"/>
<gene>
    <name evidence="1" type="ORF">FDA94_27165</name>
</gene>
<organism evidence="1 2">
    <name type="scientific">Herbidospora galbida</name>
    <dbReference type="NCBI Taxonomy" id="2575442"/>
    <lineage>
        <taxon>Bacteria</taxon>
        <taxon>Bacillati</taxon>
        <taxon>Actinomycetota</taxon>
        <taxon>Actinomycetes</taxon>
        <taxon>Streptosporangiales</taxon>
        <taxon>Streptosporangiaceae</taxon>
        <taxon>Herbidospora</taxon>
    </lineage>
</organism>